<keyword evidence="9" id="KW-1185">Reference proteome</keyword>
<dbReference type="EC" id="2.1.1.72" evidence="2"/>
<evidence type="ECO:0000256" key="6">
    <source>
        <dbReference type="ARBA" id="ARBA00047942"/>
    </source>
</evidence>
<evidence type="ECO:0000259" key="7">
    <source>
        <dbReference type="Pfam" id="PF02384"/>
    </source>
</evidence>
<name>A0A4R0P9X9_9SPHI</name>
<dbReference type="InterPro" id="IPR050953">
    <property type="entry name" value="N4_N6_ade-DNA_methylase"/>
</dbReference>
<protein>
    <recommendedName>
        <fullName evidence="2">site-specific DNA-methyltransferase (adenine-specific)</fullName>
        <ecNumber evidence="2">2.1.1.72</ecNumber>
    </recommendedName>
</protein>
<dbReference type="SUPFAM" id="SSF53335">
    <property type="entry name" value="S-adenosyl-L-methionine-dependent methyltransferases"/>
    <property type="match status" value="1"/>
</dbReference>
<feature type="domain" description="DNA methylase adenine-specific" evidence="7">
    <location>
        <begin position="237"/>
        <end position="470"/>
    </location>
</feature>
<keyword evidence="5" id="KW-0680">Restriction system</keyword>
<dbReference type="Proteomes" id="UP000291485">
    <property type="component" value="Unassembled WGS sequence"/>
</dbReference>
<dbReference type="GO" id="GO:0009007">
    <property type="term" value="F:site-specific DNA-methyltransferase (adenine-specific) activity"/>
    <property type="evidence" value="ECO:0007669"/>
    <property type="project" value="UniProtKB-EC"/>
</dbReference>
<dbReference type="GO" id="GO:0009307">
    <property type="term" value="P:DNA restriction-modification system"/>
    <property type="evidence" value="ECO:0007669"/>
    <property type="project" value="UniProtKB-KW"/>
</dbReference>
<reference evidence="8 9" key="1">
    <citation type="submission" date="2019-02" db="EMBL/GenBank/DDBJ databases">
        <title>Pedobacter sp. RP-3-11 sp. nov., isolated from Arctic soil.</title>
        <authorList>
            <person name="Dahal R.H."/>
        </authorList>
    </citation>
    <scope>NUCLEOTIDE SEQUENCE [LARGE SCALE GENOMIC DNA]</scope>
    <source>
        <strain evidence="8 9">RP-3-11</strain>
    </source>
</reference>
<dbReference type="PRINTS" id="PR00507">
    <property type="entry name" value="N12N6MTFRASE"/>
</dbReference>
<dbReference type="RefSeq" id="WP_131556837.1">
    <property type="nucleotide sequence ID" value="NZ_SJSN01000003.1"/>
</dbReference>
<dbReference type="Gene3D" id="3.40.50.150">
    <property type="entry name" value="Vaccinia Virus protein VP39"/>
    <property type="match status" value="1"/>
</dbReference>
<evidence type="ECO:0000256" key="5">
    <source>
        <dbReference type="ARBA" id="ARBA00022747"/>
    </source>
</evidence>
<dbReference type="InterPro" id="IPR029063">
    <property type="entry name" value="SAM-dependent_MTases_sf"/>
</dbReference>
<evidence type="ECO:0000256" key="4">
    <source>
        <dbReference type="ARBA" id="ARBA00022679"/>
    </source>
</evidence>
<evidence type="ECO:0000313" key="9">
    <source>
        <dbReference type="Proteomes" id="UP000291485"/>
    </source>
</evidence>
<dbReference type="PROSITE" id="PS00092">
    <property type="entry name" value="N6_MTASE"/>
    <property type="match status" value="1"/>
</dbReference>
<evidence type="ECO:0000256" key="3">
    <source>
        <dbReference type="ARBA" id="ARBA00022603"/>
    </source>
</evidence>
<dbReference type="Pfam" id="PF02384">
    <property type="entry name" value="N6_Mtase"/>
    <property type="match status" value="1"/>
</dbReference>
<dbReference type="PANTHER" id="PTHR33841:SF1">
    <property type="entry name" value="DNA METHYLTRANSFERASE A"/>
    <property type="match status" value="1"/>
</dbReference>
<keyword evidence="4 8" id="KW-0808">Transferase</keyword>
<evidence type="ECO:0000256" key="2">
    <source>
        <dbReference type="ARBA" id="ARBA00011900"/>
    </source>
</evidence>
<dbReference type="PANTHER" id="PTHR33841">
    <property type="entry name" value="DNA METHYLTRANSFERASE YEEA-RELATED"/>
    <property type="match status" value="1"/>
</dbReference>
<comment type="similarity">
    <text evidence="1">Belongs to the N(4)/N(6)-methyltransferase family.</text>
</comment>
<dbReference type="AlphaFoldDB" id="A0A4R0P9X9"/>
<gene>
    <name evidence="8" type="ORF">EZ449_04825</name>
</gene>
<proteinExistence type="inferred from homology"/>
<comment type="catalytic activity">
    <reaction evidence="6">
        <text>a 2'-deoxyadenosine in DNA + S-adenosyl-L-methionine = an N(6)-methyl-2'-deoxyadenosine in DNA + S-adenosyl-L-homocysteine + H(+)</text>
        <dbReference type="Rhea" id="RHEA:15197"/>
        <dbReference type="Rhea" id="RHEA-COMP:12418"/>
        <dbReference type="Rhea" id="RHEA-COMP:12419"/>
        <dbReference type="ChEBI" id="CHEBI:15378"/>
        <dbReference type="ChEBI" id="CHEBI:57856"/>
        <dbReference type="ChEBI" id="CHEBI:59789"/>
        <dbReference type="ChEBI" id="CHEBI:90615"/>
        <dbReference type="ChEBI" id="CHEBI:90616"/>
        <dbReference type="EC" id="2.1.1.72"/>
    </reaction>
</comment>
<sequence length="786" mass="91084">MINLSETLIWKQKFGLLPIHLRPLLNDSTFVLLNGGSGDFCLQTNGADNTKLDYYSKSWSSNTKNYLVLDNELVKIFNWVKNEYEEIPQNVVVANFDKFYHYLLSNSRKSDKDVVPFIIDIFRQLRNLTQEKTNPVEALNLLFLLLSSLEDDYFTIDKSKWNLNDVNIPDNFGFFVDKINTGINSIKPELDLIIRHSAGILFQEAQKEVFFFSTQRDLFGGISNKLETVNLSYSSIHYTPPYVSRTIVENALRQLDLSKSKLKILDPSCGSSEFLVETLKQLRELNFSGNLEIIGWDSSETAINTSNFLLKYEQRTIWKDRLEFNFTIVEDSLMVSWDTDYDLILMNPPFVSWELLTSMSAKDAVQEALGNNFIGKPNQASAFFYKSVQSLNNGGVIGCVIPSSLLSLDSYKKLRDEVNELISFSLVGKLGNFVFEDALTDVSLLIGYKPRKVSMPTILWTQNEKGVVQEALRDLRKMYYSNELSVNTSSYSIFQPLKFPIIKDSWKPVSSEEHELLTSLDILVAEKRLSTVGEIFKVQQGIRQGVKNVFKITELEYLDLSTKEKTYFRLVADNETIKDGQFHYQKTFIWYPYDKDGMLLKDEKVLEKNAPFFFASKLEPNRTLLKKRSGISEWWGLTRPRNWQFEKQPKIISAEFGSSNSFAYDKTGRYVVERGNAWILNDFSNENDYYFYLSIFSSSFFDRLLSIYSKQLAGGNWYDLGKMYTNQIPLPKILKSEEFSEDLNKIHINSPIYSRLVEFGIQISEDIYFDKRRLDEWIQQYIYPVQ</sequence>
<dbReference type="GO" id="GO:0008170">
    <property type="term" value="F:N-methyltransferase activity"/>
    <property type="evidence" value="ECO:0007669"/>
    <property type="project" value="InterPro"/>
</dbReference>
<dbReference type="EMBL" id="SJSN01000003">
    <property type="protein sequence ID" value="TCD11587.1"/>
    <property type="molecule type" value="Genomic_DNA"/>
</dbReference>
<comment type="caution">
    <text evidence="8">The sequence shown here is derived from an EMBL/GenBank/DDBJ whole genome shotgun (WGS) entry which is preliminary data.</text>
</comment>
<dbReference type="GO" id="GO:0003677">
    <property type="term" value="F:DNA binding"/>
    <property type="evidence" value="ECO:0007669"/>
    <property type="project" value="InterPro"/>
</dbReference>
<dbReference type="GO" id="GO:0032259">
    <property type="term" value="P:methylation"/>
    <property type="evidence" value="ECO:0007669"/>
    <property type="project" value="UniProtKB-KW"/>
</dbReference>
<evidence type="ECO:0000256" key="1">
    <source>
        <dbReference type="ARBA" id="ARBA00006594"/>
    </source>
</evidence>
<keyword evidence="3 8" id="KW-0489">Methyltransferase</keyword>
<dbReference type="OrthoDB" id="32195at2"/>
<evidence type="ECO:0000313" key="8">
    <source>
        <dbReference type="EMBL" id="TCD11587.1"/>
    </source>
</evidence>
<dbReference type="InterPro" id="IPR002052">
    <property type="entry name" value="DNA_methylase_N6_adenine_CS"/>
</dbReference>
<organism evidence="8 9">
    <name type="scientific">Pedobacter frigidisoli</name>
    <dbReference type="NCBI Taxonomy" id="2530455"/>
    <lineage>
        <taxon>Bacteria</taxon>
        <taxon>Pseudomonadati</taxon>
        <taxon>Bacteroidota</taxon>
        <taxon>Sphingobacteriia</taxon>
        <taxon>Sphingobacteriales</taxon>
        <taxon>Sphingobacteriaceae</taxon>
        <taxon>Pedobacter</taxon>
    </lineage>
</organism>
<dbReference type="InterPro" id="IPR003356">
    <property type="entry name" value="DNA_methylase_A-5"/>
</dbReference>
<accession>A0A4R0P9X9</accession>